<evidence type="ECO:0000259" key="8">
    <source>
        <dbReference type="Pfam" id="PF13354"/>
    </source>
</evidence>
<dbReference type="InterPro" id="IPR045155">
    <property type="entry name" value="Beta-lactam_cat"/>
</dbReference>
<dbReference type="GO" id="GO:0046677">
    <property type="term" value="P:response to antibiotic"/>
    <property type="evidence" value="ECO:0007669"/>
    <property type="project" value="UniProtKB-UniRule"/>
</dbReference>
<dbReference type="EC" id="3.5.2.6" evidence="2 5"/>
<reference evidence="9" key="1">
    <citation type="journal article" date="2016" name="PLoS ONE">
        <title>A Look into the Melting Pot: The mecC-Harboring Region Is a Recombination Hot Spot in Staphylococcus stepanovicii.</title>
        <authorList>
            <person name="Semmler T."/>
            <person name="Harrison E.M."/>
            <person name="Lubke-Becker A."/>
            <person name="Ulrich R.G."/>
            <person name="Wieler L.H."/>
            <person name="Guenther S."/>
            <person name="Stamm I."/>
            <person name="Hanssen A.M."/>
            <person name="Holmes M.A."/>
            <person name="Vincze S."/>
            <person name="Walther B."/>
        </authorList>
    </citation>
    <scope>NUCLEOTIDE SEQUENCE</scope>
    <source>
        <strain evidence="9">IMT28705</strain>
    </source>
</reference>
<dbReference type="GO" id="GO:0008800">
    <property type="term" value="F:beta-lactamase activity"/>
    <property type="evidence" value="ECO:0007669"/>
    <property type="project" value="UniProtKB-UniRule"/>
</dbReference>
<dbReference type="PROSITE" id="PS51257">
    <property type="entry name" value="PROKAR_LIPOPROTEIN"/>
    <property type="match status" value="1"/>
</dbReference>
<sequence length="283" mass="31662">MKKLIILVVLALILSACNSKNSTNNDIEKIEKKYGANVGMYALNTQNGKELSFNENKRFAYASTLKTISSAMLLEQTPYNKLDKKIHINKDDIVPYSPVLEKYIGKKITLKKLIEATMLVSDNTANNKIIDELGGYEQVKTRLIDLGDSTTHPSRKEPNLNYYSPKDKRDTSTPLAYGKTLKKLISDGNLSKANKDFLLDLMFKNKSGDTLIKDGAPSNFKVMDKSGQALTYGSRNDVAFVYLDGQDKPIILVIFTNKDRKDGKPNDKIVSEVAEIVLKNINE</sequence>
<name>A0A0K2JNF9_9STAP</name>
<evidence type="ECO:0000256" key="2">
    <source>
        <dbReference type="ARBA" id="ARBA00012865"/>
    </source>
</evidence>
<dbReference type="NCBIfam" id="NF033103">
    <property type="entry name" value="bla_class_A"/>
    <property type="match status" value="1"/>
</dbReference>
<dbReference type="InterPro" id="IPR012338">
    <property type="entry name" value="Beta-lactam/transpept-like"/>
</dbReference>
<proteinExistence type="inferred from homology"/>
<dbReference type="NCBIfam" id="NF033141">
    <property type="entry name" value="blaZ_gen"/>
    <property type="match status" value="1"/>
</dbReference>
<dbReference type="InterPro" id="IPR023650">
    <property type="entry name" value="Beta-lactam_class-A_AS"/>
</dbReference>
<feature type="region of interest" description="Disordered" evidence="6">
    <location>
        <begin position="147"/>
        <end position="173"/>
    </location>
</feature>
<dbReference type="NCBIfam" id="NF033140">
    <property type="entry name" value="blaZ_mecC_type"/>
    <property type="match status" value="1"/>
</dbReference>
<comment type="similarity">
    <text evidence="1 5">Belongs to the class-A beta-lactamase family.</text>
</comment>
<keyword evidence="7" id="KW-0732">Signal</keyword>
<comment type="catalytic activity">
    <reaction evidence="5">
        <text>a beta-lactam + H2O = a substituted beta-amino acid</text>
        <dbReference type="Rhea" id="RHEA:20401"/>
        <dbReference type="ChEBI" id="CHEBI:15377"/>
        <dbReference type="ChEBI" id="CHEBI:35627"/>
        <dbReference type="ChEBI" id="CHEBI:140347"/>
        <dbReference type="EC" id="3.5.2.6"/>
    </reaction>
</comment>
<accession>A0A0K2JNF9</accession>
<feature type="signal peptide" evidence="7">
    <location>
        <begin position="1"/>
        <end position="21"/>
    </location>
</feature>
<dbReference type="Gene3D" id="3.40.710.10">
    <property type="entry name" value="DD-peptidase/beta-lactamase superfamily"/>
    <property type="match status" value="1"/>
</dbReference>
<evidence type="ECO:0000256" key="5">
    <source>
        <dbReference type="RuleBase" id="RU361140"/>
    </source>
</evidence>
<evidence type="ECO:0000256" key="4">
    <source>
        <dbReference type="ARBA" id="ARBA00023251"/>
    </source>
</evidence>
<feature type="chain" id="PRO_5005479802" description="Beta-lactamase" evidence="7">
    <location>
        <begin position="22"/>
        <end position="283"/>
    </location>
</feature>
<evidence type="ECO:0000256" key="3">
    <source>
        <dbReference type="ARBA" id="ARBA00022801"/>
    </source>
</evidence>
<protein>
    <recommendedName>
        <fullName evidence="2 5">Beta-lactamase</fullName>
        <ecNumber evidence="2 5">3.5.2.6</ecNumber>
    </recommendedName>
</protein>
<dbReference type="PANTHER" id="PTHR35333">
    <property type="entry name" value="BETA-LACTAMASE"/>
    <property type="match status" value="1"/>
</dbReference>
<organism evidence="9">
    <name type="scientific">Mammaliicoccus stepanovicii</name>
    <dbReference type="NCBI Taxonomy" id="643214"/>
    <lineage>
        <taxon>Bacteria</taxon>
        <taxon>Bacillati</taxon>
        <taxon>Bacillota</taxon>
        <taxon>Bacilli</taxon>
        <taxon>Bacillales</taxon>
        <taxon>Staphylococcaceae</taxon>
        <taxon>Mammaliicoccus</taxon>
    </lineage>
</organism>
<gene>
    <name evidence="9" type="primary">blaZ</name>
</gene>
<dbReference type="SUPFAM" id="SSF56601">
    <property type="entry name" value="beta-lactamase/transpeptidase-like"/>
    <property type="match status" value="1"/>
</dbReference>
<evidence type="ECO:0000313" key="9">
    <source>
        <dbReference type="EMBL" id="ALB00614.1"/>
    </source>
</evidence>
<dbReference type="Pfam" id="PF13354">
    <property type="entry name" value="Beta-lactamase2"/>
    <property type="match status" value="1"/>
</dbReference>
<dbReference type="InterPro" id="IPR000871">
    <property type="entry name" value="Beta-lactam_class-A"/>
</dbReference>
<evidence type="ECO:0000256" key="1">
    <source>
        <dbReference type="ARBA" id="ARBA00009009"/>
    </source>
</evidence>
<dbReference type="InterPro" id="IPR058138">
    <property type="entry name" value="BlaZ"/>
</dbReference>
<evidence type="ECO:0000256" key="7">
    <source>
        <dbReference type="SAM" id="SignalP"/>
    </source>
</evidence>
<dbReference type="AlphaFoldDB" id="A0A0K2JNF9"/>
<dbReference type="PROSITE" id="PS00146">
    <property type="entry name" value="BETA_LACTAMASE_A"/>
    <property type="match status" value="1"/>
</dbReference>
<evidence type="ECO:0000256" key="6">
    <source>
        <dbReference type="SAM" id="MobiDB-lite"/>
    </source>
</evidence>
<keyword evidence="4 5" id="KW-0046">Antibiotic resistance</keyword>
<feature type="domain" description="Beta-lactamase class A catalytic" evidence="8">
    <location>
        <begin position="39"/>
        <end position="256"/>
    </location>
</feature>
<dbReference type="PANTHER" id="PTHR35333:SF3">
    <property type="entry name" value="BETA-LACTAMASE-TYPE TRANSPEPTIDASE FOLD CONTAINING PROTEIN"/>
    <property type="match status" value="1"/>
</dbReference>
<keyword evidence="3 5" id="KW-0378">Hydrolase</keyword>
<dbReference type="GO" id="GO:0030655">
    <property type="term" value="P:beta-lactam antibiotic catabolic process"/>
    <property type="evidence" value="ECO:0007669"/>
    <property type="project" value="InterPro"/>
</dbReference>
<dbReference type="PRINTS" id="PR00118">
    <property type="entry name" value="BLACTAMASEA"/>
</dbReference>
<dbReference type="EMBL" id="KR732654">
    <property type="protein sequence ID" value="ALB00614.1"/>
    <property type="molecule type" value="Genomic_DNA"/>
</dbReference>